<protein>
    <submittedName>
        <fullName evidence="1">Uncharacterized protein</fullName>
    </submittedName>
</protein>
<evidence type="ECO:0000313" key="2">
    <source>
        <dbReference type="Proteomes" id="UP000004217"/>
    </source>
</evidence>
<keyword evidence="2" id="KW-1185">Reference proteome</keyword>
<organism evidence="1 2">
    <name type="scientific">Streptomyces zinciresistens K42</name>
    <dbReference type="NCBI Taxonomy" id="700597"/>
    <lineage>
        <taxon>Bacteria</taxon>
        <taxon>Bacillati</taxon>
        <taxon>Actinomycetota</taxon>
        <taxon>Actinomycetes</taxon>
        <taxon>Kitasatosporales</taxon>
        <taxon>Streptomycetaceae</taxon>
        <taxon>Streptomyces</taxon>
    </lineage>
</organism>
<dbReference type="Proteomes" id="UP000004217">
    <property type="component" value="Unassembled WGS sequence"/>
</dbReference>
<proteinExistence type="predicted"/>
<dbReference type="AlphaFoldDB" id="G2GAS8"/>
<gene>
    <name evidence="1" type="ORF">SZN_12978</name>
</gene>
<name>G2GAS8_9ACTN</name>
<comment type="caution">
    <text evidence="1">The sequence shown here is derived from an EMBL/GenBank/DDBJ whole genome shotgun (WGS) entry which is preliminary data.</text>
</comment>
<reference evidence="1 2" key="1">
    <citation type="submission" date="2011-08" db="EMBL/GenBank/DDBJ databases">
        <authorList>
            <person name="Lin Y."/>
            <person name="Hao X."/>
            <person name="Johnstone L."/>
            <person name="Miller S.J."/>
            <person name="Wei G."/>
            <person name="Rensing C."/>
        </authorList>
    </citation>
    <scope>NUCLEOTIDE SEQUENCE [LARGE SCALE GENOMIC DNA]</scope>
    <source>
        <strain evidence="1 2">K42</strain>
    </source>
</reference>
<evidence type="ECO:0000313" key="1">
    <source>
        <dbReference type="EMBL" id="EGX59413.1"/>
    </source>
</evidence>
<accession>G2GAS8</accession>
<dbReference type="EMBL" id="AGBF01000031">
    <property type="protein sequence ID" value="EGX59413.1"/>
    <property type="molecule type" value="Genomic_DNA"/>
</dbReference>
<sequence length="36" mass="3577">MTADPYAAENGSSAPSDAAHRPLVLVIVVPGLAQSA</sequence>